<organism evidence="2 3">
    <name type="scientific">Chitinophaga niastensis</name>
    <dbReference type="NCBI Taxonomy" id="536980"/>
    <lineage>
        <taxon>Bacteria</taxon>
        <taxon>Pseudomonadati</taxon>
        <taxon>Bacteroidota</taxon>
        <taxon>Chitinophagia</taxon>
        <taxon>Chitinophagales</taxon>
        <taxon>Chitinophagaceae</taxon>
        <taxon>Chitinophaga</taxon>
    </lineage>
</organism>
<evidence type="ECO:0000256" key="1">
    <source>
        <dbReference type="SAM" id="SignalP"/>
    </source>
</evidence>
<dbReference type="AlphaFoldDB" id="A0A2P8HP55"/>
<feature type="signal peptide" evidence="1">
    <location>
        <begin position="1"/>
        <end position="19"/>
    </location>
</feature>
<proteinExistence type="predicted"/>
<comment type="caution">
    <text evidence="2">The sequence shown here is derived from an EMBL/GenBank/DDBJ whole genome shotgun (WGS) entry which is preliminary data.</text>
</comment>
<gene>
    <name evidence="2" type="ORF">CLV51_102862</name>
</gene>
<name>A0A2P8HP55_CHINA</name>
<keyword evidence="3" id="KW-1185">Reference proteome</keyword>
<evidence type="ECO:0008006" key="4">
    <source>
        <dbReference type="Google" id="ProtNLM"/>
    </source>
</evidence>
<reference evidence="2 3" key="1">
    <citation type="submission" date="2018-03" db="EMBL/GenBank/DDBJ databases">
        <title>Genomic Encyclopedia of Archaeal and Bacterial Type Strains, Phase II (KMG-II): from individual species to whole genera.</title>
        <authorList>
            <person name="Goeker M."/>
        </authorList>
    </citation>
    <scope>NUCLEOTIDE SEQUENCE [LARGE SCALE GENOMIC DNA]</scope>
    <source>
        <strain evidence="2 3">DSM 24859</strain>
    </source>
</reference>
<feature type="chain" id="PRO_5015170809" description="DUF4919 domain-containing protein" evidence="1">
    <location>
        <begin position="20"/>
        <end position="247"/>
    </location>
</feature>
<evidence type="ECO:0000313" key="2">
    <source>
        <dbReference type="EMBL" id="PSL48002.1"/>
    </source>
</evidence>
<dbReference type="OrthoDB" id="1453650at2"/>
<sequence>MKKTVVFLALLATYCTCSAQESDEWKEPGKESQAYHTYREKITRPPYNLQKINTLIEQIKSDDNENAVLNQKIYLSLSLREKFTYHVIHPESYSQNCDAMPPIPDEDKKIFAQLPDAFGEYSWSERQVKFFSANHDSVVAYISASIGRTNRIGVNFKKVITDINATEMIPLLISTYNTDHKDHDILTVLMLLMKNNEYAPFLVSPSYKKLFANQETSYQAFLNFNTPNEELIINRATSFYNGLPKKN</sequence>
<dbReference type="EMBL" id="PYAW01000002">
    <property type="protein sequence ID" value="PSL48002.1"/>
    <property type="molecule type" value="Genomic_DNA"/>
</dbReference>
<dbReference type="RefSeq" id="WP_146151276.1">
    <property type="nucleotide sequence ID" value="NZ_PYAW01000002.1"/>
</dbReference>
<dbReference type="Proteomes" id="UP000240971">
    <property type="component" value="Unassembled WGS sequence"/>
</dbReference>
<accession>A0A2P8HP55</accession>
<protein>
    <recommendedName>
        <fullName evidence="4">DUF4919 domain-containing protein</fullName>
    </recommendedName>
</protein>
<keyword evidence="1" id="KW-0732">Signal</keyword>
<evidence type="ECO:0000313" key="3">
    <source>
        <dbReference type="Proteomes" id="UP000240971"/>
    </source>
</evidence>